<dbReference type="OrthoDB" id="646289at2"/>
<gene>
    <name evidence="1" type="ORF">SAMN04488055_5804</name>
</gene>
<evidence type="ECO:0000313" key="2">
    <source>
        <dbReference type="Proteomes" id="UP000185003"/>
    </source>
</evidence>
<accession>A0A1N6KGW7</accession>
<keyword evidence="2" id="KW-1185">Reference proteome</keyword>
<dbReference type="AlphaFoldDB" id="A0A1N6KGW7"/>
<sequence>MKQFLAACVLATGIIACNNSTDQKESSAASTVTDDAVKEATPAGTINVAFSKKDKDTSTVTFNFTVDTLKYEKSFDDLPLMKGFADTAIYRILWDKPNSVWIGIIKANRDNRYYHGTQDGASLKILWVPSPPARIYQYIDKKLGLGDVIRQQPLVEKYKENFQSGLIISDFIVELRPSSSPNSIDIYIKFGGAERTLNMPVYSNGKPYIQAYKKDDVFVGLQIDGELEEYYEVKVVEGRIGARQLKSVVK</sequence>
<dbReference type="PROSITE" id="PS51257">
    <property type="entry name" value="PROKAR_LIPOPROTEIN"/>
    <property type="match status" value="1"/>
</dbReference>
<evidence type="ECO:0000313" key="1">
    <source>
        <dbReference type="EMBL" id="SIO55693.1"/>
    </source>
</evidence>
<dbReference type="STRING" id="536979.SAMN04488055_5804"/>
<organism evidence="1 2">
    <name type="scientific">Chitinophaga niabensis</name>
    <dbReference type="NCBI Taxonomy" id="536979"/>
    <lineage>
        <taxon>Bacteria</taxon>
        <taxon>Pseudomonadati</taxon>
        <taxon>Bacteroidota</taxon>
        <taxon>Chitinophagia</taxon>
        <taxon>Chitinophagales</taxon>
        <taxon>Chitinophagaceae</taxon>
        <taxon>Chitinophaga</taxon>
    </lineage>
</organism>
<reference evidence="2" key="1">
    <citation type="submission" date="2016-11" db="EMBL/GenBank/DDBJ databases">
        <authorList>
            <person name="Varghese N."/>
            <person name="Submissions S."/>
        </authorList>
    </citation>
    <scope>NUCLEOTIDE SEQUENCE [LARGE SCALE GENOMIC DNA]</scope>
    <source>
        <strain evidence="2">DSM 24787</strain>
    </source>
</reference>
<name>A0A1N6KGW7_9BACT</name>
<proteinExistence type="predicted"/>
<dbReference type="RefSeq" id="WP_074242996.1">
    <property type="nucleotide sequence ID" value="NZ_FSRA01000002.1"/>
</dbReference>
<dbReference type="EMBL" id="FSRA01000002">
    <property type="protein sequence ID" value="SIO55693.1"/>
    <property type="molecule type" value="Genomic_DNA"/>
</dbReference>
<protein>
    <submittedName>
        <fullName evidence="1">Uncharacterized protein</fullName>
    </submittedName>
</protein>
<dbReference type="Proteomes" id="UP000185003">
    <property type="component" value="Unassembled WGS sequence"/>
</dbReference>